<organism evidence="3 4">
    <name type="scientific">Psychrobacter pasteurii</name>
    <dbReference type="NCBI Taxonomy" id="1945520"/>
    <lineage>
        <taxon>Bacteria</taxon>
        <taxon>Pseudomonadati</taxon>
        <taxon>Pseudomonadota</taxon>
        <taxon>Gammaproteobacteria</taxon>
        <taxon>Moraxellales</taxon>
        <taxon>Moraxellaceae</taxon>
        <taxon>Psychrobacter</taxon>
    </lineage>
</organism>
<evidence type="ECO:0000256" key="1">
    <source>
        <dbReference type="ARBA" id="ARBA00022737"/>
    </source>
</evidence>
<dbReference type="RefSeq" id="WP_077447811.1">
    <property type="nucleotide sequence ID" value="NZ_FUGD01000045.1"/>
</dbReference>
<keyword evidence="4" id="KW-1185">Reference proteome</keyword>
<dbReference type="Gene3D" id="3.80.10.10">
    <property type="entry name" value="Ribonuclease Inhibitor"/>
    <property type="match status" value="1"/>
</dbReference>
<feature type="domain" description="Disease resistance R13L4/SHOC-2-like LRR" evidence="2">
    <location>
        <begin position="75"/>
        <end position="155"/>
    </location>
</feature>
<keyword evidence="1" id="KW-0677">Repeat</keyword>
<protein>
    <submittedName>
        <fullName evidence="3">Leucine Rich repeats (2 copies)</fullName>
    </submittedName>
</protein>
<dbReference type="InterPro" id="IPR032675">
    <property type="entry name" value="LRR_dom_sf"/>
</dbReference>
<dbReference type="EMBL" id="FUGD01000045">
    <property type="protein sequence ID" value="SJM36404.1"/>
    <property type="molecule type" value="Genomic_DNA"/>
</dbReference>
<evidence type="ECO:0000259" key="2">
    <source>
        <dbReference type="Pfam" id="PF23598"/>
    </source>
</evidence>
<dbReference type="SUPFAM" id="SSF52047">
    <property type="entry name" value="RNI-like"/>
    <property type="match status" value="1"/>
</dbReference>
<dbReference type="AlphaFoldDB" id="A0A1R4ED31"/>
<dbReference type="PANTHER" id="PTHR47186:SF63">
    <property type="entry name" value="C-JID DOMAIN-CONTAINING PROTEIN"/>
    <property type="match status" value="1"/>
</dbReference>
<proteinExistence type="predicted"/>
<accession>A0A1R4ED31</accession>
<gene>
    <name evidence="3" type="ORF">A1019T_00365</name>
</gene>
<dbReference type="Proteomes" id="UP000188169">
    <property type="component" value="Unassembled WGS sequence"/>
</dbReference>
<dbReference type="OrthoDB" id="813032at2"/>
<evidence type="ECO:0000313" key="4">
    <source>
        <dbReference type="Proteomes" id="UP000188169"/>
    </source>
</evidence>
<name>A0A1R4ED31_9GAMM</name>
<dbReference type="Pfam" id="PF23598">
    <property type="entry name" value="LRR_14"/>
    <property type="match status" value="1"/>
</dbReference>
<dbReference type="STRING" id="1945520.A1019T_00365"/>
<reference evidence="4" key="1">
    <citation type="submission" date="2017-02" db="EMBL/GenBank/DDBJ databases">
        <authorList>
            <person name="Mornico D."/>
        </authorList>
    </citation>
    <scope>NUCLEOTIDE SEQUENCE [LARGE SCALE GENOMIC DNA]</scope>
</reference>
<dbReference type="PANTHER" id="PTHR47186">
    <property type="entry name" value="LEUCINE-RICH REPEAT-CONTAINING PROTEIN 57"/>
    <property type="match status" value="1"/>
</dbReference>
<evidence type="ECO:0000313" key="3">
    <source>
        <dbReference type="EMBL" id="SJM36404.1"/>
    </source>
</evidence>
<sequence>MKTDNTTDNQNTQVEDWIQEIWDWADTNNVPNSMIPRDPESLPHIKTLDIFFGQSITYKEGVRKVERSAFNTLPKAIVNLKKLKYLRLVGVDTKHLPTNFGQLDSLQTLVFLHPSFAELPESVCDLKNLKSLNIFSRQLQKLPDNFGNLSALESFDMRGTKVQHLPESIGNLHRLQSIELYSNDLRALPESLIGLRNLEQVKIAGSPHLQLSENMRHFLKDLGGELIPPKS</sequence>
<dbReference type="InterPro" id="IPR055414">
    <property type="entry name" value="LRR_R13L4/SHOC2-like"/>
</dbReference>